<dbReference type="Proteomes" id="UP000250235">
    <property type="component" value="Unassembled WGS sequence"/>
</dbReference>
<evidence type="ECO:0000313" key="1">
    <source>
        <dbReference type="EMBL" id="KZV30660.1"/>
    </source>
</evidence>
<protein>
    <submittedName>
        <fullName evidence="1">Uncharacterized protein</fullName>
    </submittedName>
</protein>
<name>A0A2Z7B909_9LAMI</name>
<accession>A0A2Z7B909</accession>
<evidence type="ECO:0000313" key="2">
    <source>
        <dbReference type="Proteomes" id="UP000250235"/>
    </source>
</evidence>
<reference evidence="1 2" key="1">
    <citation type="journal article" date="2015" name="Proc. Natl. Acad. Sci. U.S.A.">
        <title>The resurrection genome of Boea hygrometrica: A blueprint for survival of dehydration.</title>
        <authorList>
            <person name="Xiao L."/>
            <person name="Yang G."/>
            <person name="Zhang L."/>
            <person name="Yang X."/>
            <person name="Zhao S."/>
            <person name="Ji Z."/>
            <person name="Zhou Q."/>
            <person name="Hu M."/>
            <person name="Wang Y."/>
            <person name="Chen M."/>
            <person name="Xu Y."/>
            <person name="Jin H."/>
            <person name="Xiao X."/>
            <person name="Hu G."/>
            <person name="Bao F."/>
            <person name="Hu Y."/>
            <person name="Wan P."/>
            <person name="Li L."/>
            <person name="Deng X."/>
            <person name="Kuang T."/>
            <person name="Xiang C."/>
            <person name="Zhu J.K."/>
            <person name="Oliver M.J."/>
            <person name="He Y."/>
        </authorList>
    </citation>
    <scope>NUCLEOTIDE SEQUENCE [LARGE SCALE GENOMIC DNA]</scope>
    <source>
        <strain evidence="2">cv. XS01</strain>
    </source>
</reference>
<gene>
    <name evidence="1" type="ORF">F511_43520</name>
</gene>
<dbReference type="AlphaFoldDB" id="A0A2Z7B909"/>
<proteinExistence type="predicted"/>
<sequence length="287" mass="32171">MSSDFFWKCCVFENFVSLPVVGTRRSEFDEIGQQQVTVAESTRVNGTVACDWSNLEFQSLRLYWLLLAISDFFWKCCVFENFVSLPVVGTRRSEFDEIGQQQVTVAESTRVNGVLSLYQLVAMASSLFTNTLHVCFDSVLAMDNPGMVSIFEAQMASGLSGFLGCPAVLYEDALTEFFVNGSVRDGKVVSTIHGNQVDISEELFASSIHIIYRLGLRDAGIDQLNFHSVQLDYLQMGNTGNTDPNKTKAGNKYEVKPQYEELSKQINMQHAINQCYECMRAIKKSDS</sequence>
<dbReference type="EMBL" id="KV008042">
    <property type="protein sequence ID" value="KZV30660.1"/>
    <property type="molecule type" value="Genomic_DNA"/>
</dbReference>
<organism evidence="1 2">
    <name type="scientific">Dorcoceras hygrometricum</name>
    <dbReference type="NCBI Taxonomy" id="472368"/>
    <lineage>
        <taxon>Eukaryota</taxon>
        <taxon>Viridiplantae</taxon>
        <taxon>Streptophyta</taxon>
        <taxon>Embryophyta</taxon>
        <taxon>Tracheophyta</taxon>
        <taxon>Spermatophyta</taxon>
        <taxon>Magnoliopsida</taxon>
        <taxon>eudicotyledons</taxon>
        <taxon>Gunneridae</taxon>
        <taxon>Pentapetalae</taxon>
        <taxon>asterids</taxon>
        <taxon>lamiids</taxon>
        <taxon>Lamiales</taxon>
        <taxon>Gesneriaceae</taxon>
        <taxon>Didymocarpoideae</taxon>
        <taxon>Trichosporeae</taxon>
        <taxon>Loxocarpinae</taxon>
        <taxon>Dorcoceras</taxon>
    </lineage>
</organism>
<keyword evidence="2" id="KW-1185">Reference proteome</keyword>